<dbReference type="RefSeq" id="WP_179586701.1">
    <property type="nucleotide sequence ID" value="NZ_JACBYR010000001.1"/>
</dbReference>
<gene>
    <name evidence="1" type="ORF">FHW18_002491</name>
</gene>
<reference evidence="1 2" key="1">
    <citation type="submission" date="2020-07" db="EMBL/GenBank/DDBJ databases">
        <title>Genomic Encyclopedia of Type Strains, Phase IV (KMG-V): Genome sequencing to study the core and pangenomes of soil and plant-associated prokaryotes.</title>
        <authorList>
            <person name="Whitman W."/>
        </authorList>
    </citation>
    <scope>NUCLEOTIDE SEQUENCE [LARGE SCALE GENOMIC DNA]</scope>
    <source>
        <strain evidence="1 2">SAS40</strain>
    </source>
</reference>
<keyword evidence="2" id="KW-1185">Reference proteome</keyword>
<dbReference type="Proteomes" id="UP000542125">
    <property type="component" value="Unassembled WGS sequence"/>
</dbReference>
<name>A0A7Y9LNE6_9BURK</name>
<comment type="caution">
    <text evidence="1">The sequence shown here is derived from an EMBL/GenBank/DDBJ whole genome shotgun (WGS) entry which is preliminary data.</text>
</comment>
<accession>A0A7Y9LNE6</accession>
<evidence type="ECO:0000313" key="1">
    <source>
        <dbReference type="EMBL" id="NYE83220.1"/>
    </source>
</evidence>
<organism evidence="1 2">
    <name type="scientific">Pigmentiphaga litoralis</name>
    <dbReference type="NCBI Taxonomy" id="516702"/>
    <lineage>
        <taxon>Bacteria</taxon>
        <taxon>Pseudomonadati</taxon>
        <taxon>Pseudomonadota</taxon>
        <taxon>Betaproteobacteria</taxon>
        <taxon>Burkholderiales</taxon>
        <taxon>Alcaligenaceae</taxon>
        <taxon>Pigmentiphaga</taxon>
    </lineage>
</organism>
<dbReference type="EMBL" id="JACBYR010000001">
    <property type="protein sequence ID" value="NYE83220.1"/>
    <property type="molecule type" value="Genomic_DNA"/>
</dbReference>
<protein>
    <submittedName>
        <fullName evidence="1">Uncharacterized protein</fullName>
    </submittedName>
</protein>
<proteinExistence type="predicted"/>
<evidence type="ECO:0000313" key="2">
    <source>
        <dbReference type="Proteomes" id="UP000542125"/>
    </source>
</evidence>
<dbReference type="AlphaFoldDB" id="A0A7Y9LNE6"/>
<sequence length="52" mass="5590">MIVAIPCGRNTGIVDNTDAMTHPGYSNGLLQIEQQSHRDPRVTPLAHPAQPA</sequence>